<feature type="transmembrane region" description="Helical" evidence="8">
    <location>
        <begin position="232"/>
        <end position="256"/>
    </location>
</feature>
<evidence type="ECO:0008006" key="11">
    <source>
        <dbReference type="Google" id="ProtNLM"/>
    </source>
</evidence>
<feature type="transmembrane region" description="Helical" evidence="8">
    <location>
        <begin position="140"/>
        <end position="162"/>
    </location>
</feature>
<dbReference type="Pfam" id="PF01032">
    <property type="entry name" value="FecCD"/>
    <property type="match status" value="1"/>
</dbReference>
<accession>A0A1F7FKK6</accession>
<comment type="similarity">
    <text evidence="2">Belongs to the binding-protein-dependent transport system permease family. FecCD subfamily.</text>
</comment>
<evidence type="ECO:0000256" key="8">
    <source>
        <dbReference type="SAM" id="Phobius"/>
    </source>
</evidence>
<dbReference type="EMBL" id="MFYX01000013">
    <property type="protein sequence ID" value="OGK07163.1"/>
    <property type="molecule type" value="Genomic_DNA"/>
</dbReference>
<dbReference type="CDD" id="cd06550">
    <property type="entry name" value="TM_ABC_iron-siderophores_like"/>
    <property type="match status" value="1"/>
</dbReference>
<evidence type="ECO:0000256" key="4">
    <source>
        <dbReference type="ARBA" id="ARBA00022475"/>
    </source>
</evidence>
<evidence type="ECO:0000256" key="3">
    <source>
        <dbReference type="ARBA" id="ARBA00022448"/>
    </source>
</evidence>
<comment type="caution">
    <text evidence="9">The sequence shown here is derived from an EMBL/GenBank/DDBJ whole genome shotgun (WGS) entry which is preliminary data.</text>
</comment>
<dbReference type="PANTHER" id="PTHR30472:SF25">
    <property type="entry name" value="ABC TRANSPORTER PERMEASE PROTEIN MJ0876-RELATED"/>
    <property type="match status" value="1"/>
</dbReference>
<evidence type="ECO:0000256" key="1">
    <source>
        <dbReference type="ARBA" id="ARBA00004651"/>
    </source>
</evidence>
<name>A0A1F7FKK6_UNCRA</name>
<keyword evidence="5 8" id="KW-0812">Transmembrane</keyword>
<dbReference type="FunFam" id="1.10.3470.10:FF:000001">
    <property type="entry name" value="Vitamin B12 ABC transporter permease BtuC"/>
    <property type="match status" value="1"/>
</dbReference>
<keyword evidence="7 8" id="KW-0472">Membrane</keyword>
<dbReference type="Gene3D" id="1.10.3470.10">
    <property type="entry name" value="ABC transporter involved in vitamin B12 uptake, BtuC"/>
    <property type="match status" value="1"/>
</dbReference>
<keyword evidence="3" id="KW-0813">Transport</keyword>
<gene>
    <name evidence="9" type="ORF">A2519_09360</name>
</gene>
<feature type="transmembrane region" description="Helical" evidence="8">
    <location>
        <begin position="80"/>
        <end position="100"/>
    </location>
</feature>
<evidence type="ECO:0000313" key="9">
    <source>
        <dbReference type="EMBL" id="OGK07163.1"/>
    </source>
</evidence>
<protein>
    <recommendedName>
        <fullName evidence="11">Iron ABC transporter</fullName>
    </recommendedName>
</protein>
<dbReference type="AlphaFoldDB" id="A0A1F7FKK6"/>
<feature type="transmembrane region" description="Helical" evidence="8">
    <location>
        <begin position="268"/>
        <end position="293"/>
    </location>
</feature>
<evidence type="ECO:0000256" key="6">
    <source>
        <dbReference type="ARBA" id="ARBA00022989"/>
    </source>
</evidence>
<organism evidence="9 10">
    <name type="scientific">Candidatus Raymondbacteria bacterium RIFOXYD12_FULL_49_13</name>
    <dbReference type="NCBI Taxonomy" id="1817890"/>
    <lineage>
        <taxon>Bacteria</taxon>
        <taxon>Raymondiibacteriota</taxon>
    </lineage>
</organism>
<evidence type="ECO:0000313" key="10">
    <source>
        <dbReference type="Proteomes" id="UP000179243"/>
    </source>
</evidence>
<dbReference type="InterPro" id="IPR037294">
    <property type="entry name" value="ABC_BtuC-like"/>
</dbReference>
<dbReference type="PANTHER" id="PTHR30472">
    <property type="entry name" value="FERRIC ENTEROBACTIN TRANSPORT SYSTEM PERMEASE PROTEIN"/>
    <property type="match status" value="1"/>
</dbReference>
<dbReference type="GO" id="GO:0005886">
    <property type="term" value="C:plasma membrane"/>
    <property type="evidence" value="ECO:0007669"/>
    <property type="project" value="UniProtKB-SubCell"/>
</dbReference>
<dbReference type="GO" id="GO:0022857">
    <property type="term" value="F:transmembrane transporter activity"/>
    <property type="evidence" value="ECO:0007669"/>
    <property type="project" value="InterPro"/>
</dbReference>
<feature type="transmembrane region" description="Helical" evidence="8">
    <location>
        <begin position="299"/>
        <end position="318"/>
    </location>
</feature>
<proteinExistence type="inferred from homology"/>
<keyword evidence="6 8" id="KW-1133">Transmembrane helix</keyword>
<evidence type="ECO:0000256" key="5">
    <source>
        <dbReference type="ARBA" id="ARBA00022692"/>
    </source>
</evidence>
<evidence type="ECO:0000256" key="2">
    <source>
        <dbReference type="ARBA" id="ARBA00007935"/>
    </source>
</evidence>
<dbReference type="Proteomes" id="UP000179243">
    <property type="component" value="Unassembled WGS sequence"/>
</dbReference>
<dbReference type="SUPFAM" id="SSF81345">
    <property type="entry name" value="ABC transporter involved in vitamin B12 uptake, BtuC"/>
    <property type="match status" value="1"/>
</dbReference>
<evidence type="ECO:0000256" key="7">
    <source>
        <dbReference type="ARBA" id="ARBA00023136"/>
    </source>
</evidence>
<keyword evidence="4" id="KW-1003">Cell membrane</keyword>
<dbReference type="InterPro" id="IPR000522">
    <property type="entry name" value="ABC_transptr_permease_BtuC"/>
</dbReference>
<feature type="transmembrane region" description="Helical" evidence="8">
    <location>
        <begin position="106"/>
        <end position="128"/>
    </location>
</feature>
<reference evidence="9 10" key="1">
    <citation type="journal article" date="2016" name="Nat. Commun.">
        <title>Thousands of microbial genomes shed light on interconnected biogeochemical processes in an aquifer system.</title>
        <authorList>
            <person name="Anantharaman K."/>
            <person name="Brown C.T."/>
            <person name="Hug L.A."/>
            <person name="Sharon I."/>
            <person name="Castelle C.J."/>
            <person name="Probst A.J."/>
            <person name="Thomas B.C."/>
            <person name="Singh A."/>
            <person name="Wilkins M.J."/>
            <person name="Karaoz U."/>
            <person name="Brodie E.L."/>
            <person name="Williams K.H."/>
            <person name="Hubbard S.S."/>
            <person name="Banfield J.F."/>
        </authorList>
    </citation>
    <scope>NUCLEOTIDE SEQUENCE [LARGE SCALE GENOMIC DNA]</scope>
</reference>
<sequence>MRALMLFAGLAISAIVICPMIGSEWISWKVLFSAGSSMDHEIFLRVRLPRMFLALLVGATLGVSGAVFQSLFRNALASPFTLGTASGGTFGAVCAIKFGLDFSVFGFSSVTIAAFLGSLIAIAIVYRIGRQRGGITTSTMLLAGVITGFFFSALTMFLHFMMDFSQSRQTVVWTMGSLAITEYAALVKIAPFILVSQAVVLSMARSYNQLCLGEEMARTRGVHVERVKTASFVVTSIMIGAAVSVAGPIGFVGLIVPHTLRLILGADYRLLLPASLLGGGAFLVVCDTIARVVVAPSELPVGVITALLGGPFFIFLLLKKSPESF</sequence>
<comment type="subcellular location">
    <subcellularLocation>
        <location evidence="1">Cell membrane</location>
        <topology evidence="1">Multi-pass membrane protein</topology>
    </subcellularLocation>
</comment>
<feature type="transmembrane region" description="Helical" evidence="8">
    <location>
        <begin position="47"/>
        <end position="68"/>
    </location>
</feature>